<feature type="region of interest" description="Disordered" evidence="6">
    <location>
        <begin position="1"/>
        <end position="29"/>
    </location>
</feature>
<gene>
    <name evidence="8" type="ORF">EVAR_50557_1</name>
</gene>
<evidence type="ECO:0000256" key="6">
    <source>
        <dbReference type="SAM" id="MobiDB-lite"/>
    </source>
</evidence>
<dbReference type="OrthoDB" id="2266637at2759"/>
<dbReference type="Pfam" id="PF13358">
    <property type="entry name" value="DDE_3"/>
    <property type="match status" value="1"/>
</dbReference>
<dbReference type="InterPro" id="IPR028002">
    <property type="entry name" value="Myb_DNA-bind_5"/>
</dbReference>
<dbReference type="Proteomes" id="UP000299102">
    <property type="component" value="Unassembled WGS sequence"/>
</dbReference>
<evidence type="ECO:0000256" key="4">
    <source>
        <dbReference type="ARBA" id="ARBA00023163"/>
    </source>
</evidence>
<comment type="subunit">
    <text evidence="1">Self-associates forming complexes of several hundred monomers.</text>
</comment>
<keyword evidence="4" id="KW-0804">Transcription</keyword>
<evidence type="ECO:0000256" key="1">
    <source>
        <dbReference type="ARBA" id="ARBA00011764"/>
    </source>
</evidence>
<name>A0A4C2ACI4_EUMVA</name>
<proteinExistence type="predicted"/>
<accession>A0A4C2ACI4</accession>
<dbReference type="AlphaFoldDB" id="A0A4C2ACI4"/>
<dbReference type="SMART" id="SM00717">
    <property type="entry name" value="SANT"/>
    <property type="match status" value="1"/>
</dbReference>
<keyword evidence="9" id="KW-1185">Reference proteome</keyword>
<feature type="domain" description="Myb-like" evidence="7">
    <location>
        <begin position="57"/>
        <end position="127"/>
    </location>
</feature>
<feature type="compositionally biased region" description="Polar residues" evidence="6">
    <location>
        <begin position="7"/>
        <end position="17"/>
    </location>
</feature>
<dbReference type="Pfam" id="PF13873">
    <property type="entry name" value="Myb_DNA-bind_5"/>
    <property type="match status" value="1"/>
</dbReference>
<dbReference type="InterPro" id="IPR038717">
    <property type="entry name" value="Tc1-like_DDE_dom"/>
</dbReference>
<dbReference type="InterPro" id="IPR036397">
    <property type="entry name" value="RNaseH_sf"/>
</dbReference>
<keyword evidence="3" id="KW-0805">Transcription regulation</keyword>
<evidence type="ECO:0000256" key="5">
    <source>
        <dbReference type="ARBA" id="ARBA00025466"/>
    </source>
</evidence>
<evidence type="ECO:0000313" key="8">
    <source>
        <dbReference type="EMBL" id="GBP98356.1"/>
    </source>
</evidence>
<dbReference type="GO" id="GO:0005634">
    <property type="term" value="C:nucleus"/>
    <property type="evidence" value="ECO:0007669"/>
    <property type="project" value="TreeGrafter"/>
</dbReference>
<comment type="function">
    <text evidence="5">Involved in transvection phenomena (= synapsis-dependent gene expression), where the synaptic pairing of chromosomes carrying genes with which zeste interacts influences the expression of these genes. Zeste binds to DNA and stimulates transcription from a nearby promoter.</text>
</comment>
<dbReference type="InterPro" id="IPR001005">
    <property type="entry name" value="SANT/Myb"/>
</dbReference>
<dbReference type="EMBL" id="BGZK01003124">
    <property type="protein sequence ID" value="GBP98356.1"/>
    <property type="molecule type" value="Genomic_DNA"/>
</dbReference>
<protein>
    <recommendedName>
        <fullName evidence="2">Regulatory protein zeste</fullName>
    </recommendedName>
</protein>
<organism evidence="8 9">
    <name type="scientific">Eumeta variegata</name>
    <name type="common">Bagworm moth</name>
    <name type="synonym">Eumeta japonica</name>
    <dbReference type="NCBI Taxonomy" id="151549"/>
    <lineage>
        <taxon>Eukaryota</taxon>
        <taxon>Metazoa</taxon>
        <taxon>Ecdysozoa</taxon>
        <taxon>Arthropoda</taxon>
        <taxon>Hexapoda</taxon>
        <taxon>Insecta</taxon>
        <taxon>Pterygota</taxon>
        <taxon>Neoptera</taxon>
        <taxon>Endopterygota</taxon>
        <taxon>Lepidoptera</taxon>
        <taxon>Glossata</taxon>
        <taxon>Ditrysia</taxon>
        <taxon>Tineoidea</taxon>
        <taxon>Psychidae</taxon>
        <taxon>Oiketicinae</taxon>
        <taxon>Eumeta</taxon>
    </lineage>
</organism>
<comment type="caution">
    <text evidence="8">The sequence shown here is derived from an EMBL/GenBank/DDBJ whole genome shotgun (WGS) entry which is preliminary data.</text>
</comment>
<evidence type="ECO:0000256" key="3">
    <source>
        <dbReference type="ARBA" id="ARBA00023015"/>
    </source>
</evidence>
<evidence type="ECO:0000313" key="9">
    <source>
        <dbReference type="Proteomes" id="UP000299102"/>
    </source>
</evidence>
<dbReference type="Gene3D" id="3.30.420.10">
    <property type="entry name" value="Ribonuclease H-like superfamily/Ribonuclease H"/>
    <property type="match status" value="1"/>
</dbReference>
<dbReference type="GO" id="GO:0003676">
    <property type="term" value="F:nucleic acid binding"/>
    <property type="evidence" value="ECO:0007669"/>
    <property type="project" value="InterPro"/>
</dbReference>
<sequence length="306" mass="34521">MGCDGSSGHSNYSQRYSTGEEGQPDTSSLQRVQFSYACTRRRHSHYGTTLDPHRHQKGVPMTKEEVMQLVNLVEANPVLFSKATNASNNQLKEATWLKITNIFNSMVGISSRKPEQLRLKWENLKKTARKRSTKIRMNNLKTGGGKPEYIPPDEALEKVAAILGATCDGYTVPFGGDAQVEVTETVLDEGLVVDSWNSRLDKIMSAHGHVVLRLPPYHPDFNPIENIWAQIKGHVSSQNVAMNLTKVKERTRRWRRFCPEHSEHDTDTSTDISDIERNVQSFQIEQLDAPSSSSDEDVPLSRLELF</sequence>
<reference evidence="8 9" key="1">
    <citation type="journal article" date="2019" name="Commun. Biol.">
        <title>The bagworm genome reveals a unique fibroin gene that provides high tensile strength.</title>
        <authorList>
            <person name="Kono N."/>
            <person name="Nakamura H."/>
            <person name="Ohtoshi R."/>
            <person name="Tomita M."/>
            <person name="Numata K."/>
            <person name="Arakawa K."/>
        </authorList>
    </citation>
    <scope>NUCLEOTIDE SEQUENCE [LARGE SCALE GENOMIC DNA]</scope>
</reference>
<evidence type="ECO:0000259" key="7">
    <source>
        <dbReference type="SMART" id="SM00717"/>
    </source>
</evidence>
<evidence type="ECO:0000256" key="2">
    <source>
        <dbReference type="ARBA" id="ARBA00016807"/>
    </source>
</evidence>
<dbReference type="PANTHER" id="PTHR23098:SF16">
    <property type="entry name" value="REGULATORY PROTEIN ZESTE"/>
    <property type="match status" value="1"/>
</dbReference>
<dbReference type="PANTHER" id="PTHR23098">
    <property type="entry name" value="AGAP001331-PA-RELATED"/>
    <property type="match status" value="1"/>
</dbReference>